<keyword evidence="1 3" id="KW-0560">Oxidoreductase</keyword>
<dbReference type="PRINTS" id="PR00420">
    <property type="entry name" value="RNGMNOXGNASE"/>
</dbReference>
<feature type="domain" description="FAD dependent oxidoreductase" evidence="2">
    <location>
        <begin position="38"/>
        <end position="389"/>
    </location>
</feature>
<evidence type="ECO:0000313" key="4">
    <source>
        <dbReference type="Proteomes" id="UP001623232"/>
    </source>
</evidence>
<keyword evidence="3" id="KW-0614">Plasmid</keyword>
<dbReference type="PANTHER" id="PTHR13847:SF281">
    <property type="entry name" value="FAD DEPENDENT OXIDOREDUCTASE DOMAIN-CONTAINING PROTEIN"/>
    <property type="match status" value="1"/>
</dbReference>
<dbReference type="RefSeq" id="WP_343212026.1">
    <property type="nucleotide sequence ID" value="NZ_CP123585.1"/>
</dbReference>
<dbReference type="Pfam" id="PF01266">
    <property type="entry name" value="DAO"/>
    <property type="match status" value="1"/>
</dbReference>
<dbReference type="Proteomes" id="UP001623232">
    <property type="component" value="Plasmid unnamed4"/>
</dbReference>
<dbReference type="Gene3D" id="3.50.50.60">
    <property type="entry name" value="FAD/NAD(P)-binding domain"/>
    <property type="match status" value="1"/>
</dbReference>
<geneLocation type="plasmid" evidence="3 4">
    <name>unnamed4</name>
</geneLocation>
<dbReference type="GO" id="GO:0016491">
    <property type="term" value="F:oxidoreductase activity"/>
    <property type="evidence" value="ECO:0007669"/>
    <property type="project" value="UniProtKB-KW"/>
</dbReference>
<dbReference type="PANTHER" id="PTHR13847">
    <property type="entry name" value="SARCOSINE DEHYDROGENASE-RELATED"/>
    <property type="match status" value="1"/>
</dbReference>
<dbReference type="InterPro" id="IPR006076">
    <property type="entry name" value="FAD-dep_OxRdtase"/>
</dbReference>
<dbReference type="Gene3D" id="3.30.9.10">
    <property type="entry name" value="D-Amino Acid Oxidase, subunit A, domain 2"/>
    <property type="match status" value="1"/>
</dbReference>
<dbReference type="SUPFAM" id="SSF51905">
    <property type="entry name" value="FAD/NAD(P)-binding domain"/>
    <property type="match status" value="1"/>
</dbReference>
<evidence type="ECO:0000313" key="3">
    <source>
        <dbReference type="EMBL" id="WZK91320.1"/>
    </source>
</evidence>
<evidence type="ECO:0000256" key="1">
    <source>
        <dbReference type="ARBA" id="ARBA00023002"/>
    </source>
</evidence>
<organism evidence="3 4">
    <name type="scientific">Aliisedimentitalea scapharcae</name>
    <dbReference type="NCBI Taxonomy" id="1524259"/>
    <lineage>
        <taxon>Bacteria</taxon>
        <taxon>Pseudomonadati</taxon>
        <taxon>Pseudomonadota</taxon>
        <taxon>Alphaproteobacteria</taxon>
        <taxon>Rhodobacterales</taxon>
        <taxon>Roseobacteraceae</taxon>
        <taxon>Aliisedimentitalea</taxon>
    </lineage>
</organism>
<protein>
    <submittedName>
        <fullName evidence="3">FAD-binding oxidoreductase</fullName>
        <ecNumber evidence="3">1.-.-.-</ecNumber>
    </submittedName>
</protein>
<dbReference type="EMBL" id="CP123585">
    <property type="protein sequence ID" value="WZK91320.1"/>
    <property type="molecule type" value="Genomic_DNA"/>
</dbReference>
<proteinExistence type="predicted"/>
<reference evidence="3 4" key="1">
    <citation type="submission" date="2023-04" db="EMBL/GenBank/DDBJ databases">
        <title>Complete genome sequence of Alisedimentitalea scapharcae.</title>
        <authorList>
            <person name="Rong J.-C."/>
            <person name="Yi M.-L."/>
            <person name="Zhao Q."/>
        </authorList>
    </citation>
    <scope>NUCLEOTIDE SEQUENCE [LARGE SCALE GENOMIC DNA]</scope>
    <source>
        <strain evidence="3 4">KCTC 42119</strain>
        <plasmid evidence="3 4">unnamed4</plasmid>
    </source>
</reference>
<sequence length="433" mass="47558">MDLLTVNDQPGVYPASYYAASATPLAPFAQAQGQLQCDVCVVGGGFTGLSTALHLAQRGYDVILIEAQRVGFGASGRNGGQVGQGQRVDQEELENMLGVDHARALWAIANQSVDLVRGLAKSDFVHADFHDGIIHADHRKRYVAHSRDYVRKLNDDYGYDRVRFLDAEECRHLVNSPAYFGGSIDMEAGHIHPLELALGLARMAVAAGVRIYEQTRMTNLEHGTPATVNTDQAQIRADHVVLGCNGYLGDVNRHVAERVMPINNYIIATEPMSPEAQENLIRNNHAVADSKFVVNYFRFSDDHRLLFGGTESYRYKFPDDIAGAVRRPMLEIYPQLKETRIDFAWGGTLGITMNRMPHFERLAGNVISCSGFSGHGVAMATLSGQIAAETISGQAERFDLMAKVPTPTFPGGAALRSPLLVLAMLWFSLRDKL</sequence>
<dbReference type="InterPro" id="IPR036188">
    <property type="entry name" value="FAD/NAD-bd_sf"/>
</dbReference>
<evidence type="ECO:0000259" key="2">
    <source>
        <dbReference type="Pfam" id="PF01266"/>
    </source>
</evidence>
<dbReference type="EC" id="1.-.-.-" evidence="3"/>
<keyword evidence="4" id="KW-1185">Reference proteome</keyword>
<accession>A0ABZ2Y2M3</accession>
<name>A0ABZ2Y2M3_9RHOB</name>
<gene>
    <name evidence="3" type="ORF">QEZ52_21370</name>
</gene>